<name>A0A212KZT4_9BACT</name>
<evidence type="ECO:0000256" key="3">
    <source>
        <dbReference type="ARBA" id="ARBA00022692"/>
    </source>
</evidence>
<comment type="subcellular location">
    <subcellularLocation>
        <location evidence="1">Membrane</location>
        <topology evidence="1">Multi-pass membrane protein</topology>
    </subcellularLocation>
</comment>
<sequence>MTQTLPRLLYLLAVLACYLLLMHNPVTIFMAACLSCLTLPQYHRLRQKARYWRMQIERNTPDSRKRRTLLALSHSTPLYAYISMLVASLVVPVAVLVLLVSPQAAAGFTRLRELQANNFQLPLEWVAYIQEWRQGLTEHPRLERIFNDLLLKLDSFFDSAMSVLLSRGVDFLGGTMTVLWTSFLFISLTVIFTVYSRHIRKITGRVFHISQPLLRRFIAAIHRALRGIMLGIVLVALAQGLMCGVAFAVAGVNQPAFWGLLATLVAPIPMVGTALVWVPLCISLWFTGKTMAAIALALWGLLAVAGVDNVLRPLFLRQGIKAPFFVLIISILCGLSSFGPVGLIVGPVLLAFAMQAVEEANRAYRYNV</sequence>
<evidence type="ECO:0000256" key="2">
    <source>
        <dbReference type="ARBA" id="ARBA00009773"/>
    </source>
</evidence>
<dbReference type="RefSeq" id="WP_179979396.1">
    <property type="nucleotide sequence ID" value="NZ_LT608333.1"/>
</dbReference>
<evidence type="ECO:0000256" key="4">
    <source>
        <dbReference type="ARBA" id="ARBA00022989"/>
    </source>
</evidence>
<keyword evidence="5 6" id="KW-0472">Membrane</keyword>
<evidence type="ECO:0000313" key="7">
    <source>
        <dbReference type="EMBL" id="SCM70649.1"/>
    </source>
</evidence>
<evidence type="ECO:0000256" key="5">
    <source>
        <dbReference type="ARBA" id="ARBA00023136"/>
    </source>
</evidence>
<feature type="transmembrane region" description="Helical" evidence="6">
    <location>
        <begin position="171"/>
        <end position="195"/>
    </location>
</feature>
<evidence type="ECO:0008006" key="8">
    <source>
        <dbReference type="Google" id="ProtNLM"/>
    </source>
</evidence>
<feature type="transmembrane region" description="Helical" evidence="6">
    <location>
        <begin position="224"/>
        <end position="250"/>
    </location>
</feature>
<protein>
    <recommendedName>
        <fullName evidence="8">AI-2E family transporter</fullName>
    </recommendedName>
</protein>
<proteinExistence type="inferred from homology"/>
<dbReference type="InterPro" id="IPR002549">
    <property type="entry name" value="AI-2E-like"/>
</dbReference>
<keyword evidence="3 6" id="KW-0812">Transmembrane</keyword>
<feature type="transmembrane region" description="Helical" evidence="6">
    <location>
        <begin position="323"/>
        <end position="352"/>
    </location>
</feature>
<dbReference type="PANTHER" id="PTHR21716">
    <property type="entry name" value="TRANSMEMBRANE PROTEIN"/>
    <property type="match status" value="1"/>
</dbReference>
<dbReference type="GO" id="GO:0016020">
    <property type="term" value="C:membrane"/>
    <property type="evidence" value="ECO:0007669"/>
    <property type="project" value="UniProtKB-SubCell"/>
</dbReference>
<evidence type="ECO:0000256" key="6">
    <source>
        <dbReference type="SAM" id="Phobius"/>
    </source>
</evidence>
<gene>
    <name evidence="7" type="ORF">KL86DES1_10537</name>
</gene>
<evidence type="ECO:0000256" key="1">
    <source>
        <dbReference type="ARBA" id="ARBA00004141"/>
    </source>
</evidence>
<comment type="similarity">
    <text evidence="2">Belongs to the autoinducer-2 exporter (AI-2E) (TC 2.A.86) family.</text>
</comment>
<feature type="transmembrane region" description="Helical" evidence="6">
    <location>
        <begin position="256"/>
        <end position="278"/>
    </location>
</feature>
<feature type="transmembrane region" description="Helical" evidence="6">
    <location>
        <begin position="290"/>
        <end position="311"/>
    </location>
</feature>
<organism evidence="7">
    <name type="scientific">uncultured Desulfovibrio sp</name>
    <dbReference type="NCBI Taxonomy" id="167968"/>
    <lineage>
        <taxon>Bacteria</taxon>
        <taxon>Pseudomonadati</taxon>
        <taxon>Thermodesulfobacteriota</taxon>
        <taxon>Desulfovibrionia</taxon>
        <taxon>Desulfovibrionales</taxon>
        <taxon>Desulfovibrionaceae</taxon>
        <taxon>Desulfovibrio</taxon>
        <taxon>environmental samples</taxon>
    </lineage>
</organism>
<keyword evidence="4 6" id="KW-1133">Transmembrane helix</keyword>
<dbReference type="PANTHER" id="PTHR21716:SF4">
    <property type="entry name" value="TRANSMEMBRANE PROTEIN 245"/>
    <property type="match status" value="1"/>
</dbReference>
<dbReference type="AlphaFoldDB" id="A0A212KZT4"/>
<dbReference type="EMBL" id="FMJC01000001">
    <property type="protein sequence ID" value="SCM70649.1"/>
    <property type="molecule type" value="Genomic_DNA"/>
</dbReference>
<dbReference type="PROSITE" id="PS51257">
    <property type="entry name" value="PROKAR_LIPOPROTEIN"/>
    <property type="match status" value="1"/>
</dbReference>
<reference evidence="7" key="1">
    <citation type="submission" date="2016-08" db="EMBL/GenBank/DDBJ databases">
        <authorList>
            <person name="Seilhamer J.J."/>
        </authorList>
    </citation>
    <scope>NUCLEOTIDE SEQUENCE</scope>
    <source>
        <strain evidence="7">86-1</strain>
    </source>
</reference>
<dbReference type="Pfam" id="PF01594">
    <property type="entry name" value="AI-2E_transport"/>
    <property type="match status" value="1"/>
</dbReference>
<accession>A0A212KZT4</accession>
<feature type="transmembrane region" description="Helical" evidence="6">
    <location>
        <begin position="78"/>
        <end position="100"/>
    </location>
</feature>